<gene>
    <name evidence="2" type="ORF">E0W69_000480</name>
</gene>
<evidence type="ECO:0000256" key="1">
    <source>
        <dbReference type="SAM" id="SignalP"/>
    </source>
</evidence>
<dbReference type="RefSeq" id="WP_131328079.1">
    <property type="nucleotide sequence ID" value="NZ_CP044016.1"/>
</dbReference>
<dbReference type="OrthoDB" id="9792021at2"/>
<feature type="signal peptide" evidence="1">
    <location>
        <begin position="1"/>
        <end position="19"/>
    </location>
</feature>
<reference evidence="2 3" key="1">
    <citation type="submission" date="2019-09" db="EMBL/GenBank/DDBJ databases">
        <title>Complete genome sequence of Arachidicoccus sp. B3-10 isolated from apple orchard soil.</title>
        <authorList>
            <person name="Kim H.S."/>
            <person name="Han K.-I."/>
            <person name="Suh M.K."/>
            <person name="Lee K.C."/>
            <person name="Eom M.K."/>
            <person name="Kim J.-S."/>
            <person name="Kang S.W."/>
            <person name="Sin Y."/>
            <person name="Lee J.-S."/>
        </authorList>
    </citation>
    <scope>NUCLEOTIDE SEQUENCE [LARGE SCALE GENOMIC DNA]</scope>
    <source>
        <strain evidence="2 3">B3-10</strain>
    </source>
</reference>
<dbReference type="KEGG" id="arac:E0W69_000480"/>
<sequence length="177" mass="20036">MKKLVIALFSFLALSQVSAQSQSVDYRTIPVSNKQLGEFPFFEFPISLKAMNIPYQNADDHLFIPINGKFKEFTGQVWRSFVQANGENWSLFSFNKKISSWIVSKGGVPVYKGKIARSQLDLVKEKMDYAGAEGSIDYWNNPVNVYIIKQADRNIFVQFSGNTASGEIQIIETKEGF</sequence>
<keyword evidence="3" id="KW-1185">Reference proteome</keyword>
<keyword evidence="1" id="KW-0732">Signal</keyword>
<dbReference type="EMBL" id="CP044016">
    <property type="protein sequence ID" value="QES87201.1"/>
    <property type="molecule type" value="Genomic_DNA"/>
</dbReference>
<organism evidence="2 3">
    <name type="scientific">Rhizosphaericola mali</name>
    <dbReference type="NCBI Taxonomy" id="2545455"/>
    <lineage>
        <taxon>Bacteria</taxon>
        <taxon>Pseudomonadati</taxon>
        <taxon>Bacteroidota</taxon>
        <taxon>Chitinophagia</taxon>
        <taxon>Chitinophagales</taxon>
        <taxon>Chitinophagaceae</taxon>
        <taxon>Rhizosphaericola</taxon>
    </lineage>
</organism>
<dbReference type="Proteomes" id="UP000292424">
    <property type="component" value="Chromosome"/>
</dbReference>
<protein>
    <recommendedName>
        <fullName evidence="4">DUF4251 domain-containing protein</fullName>
    </recommendedName>
</protein>
<evidence type="ECO:0000313" key="3">
    <source>
        <dbReference type="Proteomes" id="UP000292424"/>
    </source>
</evidence>
<proteinExistence type="predicted"/>
<feature type="chain" id="PRO_5024442512" description="DUF4251 domain-containing protein" evidence="1">
    <location>
        <begin position="20"/>
        <end position="177"/>
    </location>
</feature>
<accession>A0A5P2G6R3</accession>
<evidence type="ECO:0000313" key="2">
    <source>
        <dbReference type="EMBL" id="QES87201.1"/>
    </source>
</evidence>
<dbReference type="AlphaFoldDB" id="A0A5P2G6R3"/>
<name>A0A5P2G6R3_9BACT</name>
<evidence type="ECO:0008006" key="4">
    <source>
        <dbReference type="Google" id="ProtNLM"/>
    </source>
</evidence>